<organism evidence="2 3">
    <name type="scientific">Petrolisthes manimaculis</name>
    <dbReference type="NCBI Taxonomy" id="1843537"/>
    <lineage>
        <taxon>Eukaryota</taxon>
        <taxon>Metazoa</taxon>
        <taxon>Ecdysozoa</taxon>
        <taxon>Arthropoda</taxon>
        <taxon>Crustacea</taxon>
        <taxon>Multicrustacea</taxon>
        <taxon>Malacostraca</taxon>
        <taxon>Eumalacostraca</taxon>
        <taxon>Eucarida</taxon>
        <taxon>Decapoda</taxon>
        <taxon>Pleocyemata</taxon>
        <taxon>Anomura</taxon>
        <taxon>Galatheoidea</taxon>
        <taxon>Porcellanidae</taxon>
        <taxon>Petrolisthes</taxon>
    </lineage>
</organism>
<accession>A0AAE1PYU3</accession>
<comment type="caution">
    <text evidence="2">The sequence shown here is derived from an EMBL/GenBank/DDBJ whole genome shotgun (WGS) entry which is preliminary data.</text>
</comment>
<feature type="domain" description="MULE transposase" evidence="1">
    <location>
        <begin position="36"/>
        <end position="106"/>
    </location>
</feature>
<dbReference type="Proteomes" id="UP001292094">
    <property type="component" value="Unassembled WGS sequence"/>
</dbReference>
<protein>
    <recommendedName>
        <fullName evidence="1">MULE transposase domain-containing protein</fullName>
    </recommendedName>
</protein>
<keyword evidence="3" id="KW-1185">Reference proteome</keyword>
<reference evidence="2" key="1">
    <citation type="submission" date="2023-11" db="EMBL/GenBank/DDBJ databases">
        <title>Genome assemblies of two species of porcelain crab, Petrolisthes cinctipes and Petrolisthes manimaculis (Anomura: Porcellanidae).</title>
        <authorList>
            <person name="Angst P."/>
        </authorList>
    </citation>
    <scope>NUCLEOTIDE SEQUENCE</scope>
    <source>
        <strain evidence="2">PB745_02</strain>
        <tissue evidence="2">Gill</tissue>
    </source>
</reference>
<gene>
    <name evidence="2" type="ORF">Pmani_012302</name>
</gene>
<dbReference type="EMBL" id="JAWZYT010001013">
    <property type="protein sequence ID" value="KAK4316526.1"/>
    <property type="molecule type" value="Genomic_DNA"/>
</dbReference>
<evidence type="ECO:0000313" key="3">
    <source>
        <dbReference type="Proteomes" id="UP001292094"/>
    </source>
</evidence>
<evidence type="ECO:0000259" key="1">
    <source>
        <dbReference type="Pfam" id="PF10551"/>
    </source>
</evidence>
<dbReference type="AlphaFoldDB" id="A0AAE1PYU3"/>
<sequence>MLREAGEIVFVDGTTCIDQLNTSLIPFLCAGPAGAAPLALLFTSSVDEVSLKKGFDMVKRAVGEKAFYGKQSPETFMTDNCNALKGALAVTWPAARQFLCIFHFLQQVWRWLLDLKHGIRKEDRQELMASVKCLVYASSKDDFFKAWQKFKDNPLSQTYTNFSR</sequence>
<dbReference type="PANTHER" id="PTHR35385">
    <property type="entry name" value="PROTEIN B, PUTATIVE-RELATED-RELATED"/>
    <property type="match status" value="1"/>
</dbReference>
<name>A0AAE1PYU3_9EUCA</name>
<evidence type="ECO:0000313" key="2">
    <source>
        <dbReference type="EMBL" id="KAK4316526.1"/>
    </source>
</evidence>
<proteinExistence type="predicted"/>
<dbReference type="Pfam" id="PF10551">
    <property type="entry name" value="MULE"/>
    <property type="match status" value="1"/>
</dbReference>
<dbReference type="PANTHER" id="PTHR35385:SF2">
    <property type="entry name" value="PROTEIN B, PUTATIVE-RELATED"/>
    <property type="match status" value="1"/>
</dbReference>
<dbReference type="InterPro" id="IPR018289">
    <property type="entry name" value="MULE_transposase_dom"/>
</dbReference>